<comment type="caution">
    <text evidence="2">The sequence shown here is derived from an EMBL/GenBank/DDBJ whole genome shotgun (WGS) entry which is preliminary data.</text>
</comment>
<keyword evidence="1" id="KW-0812">Transmembrane</keyword>
<proteinExistence type="predicted"/>
<name>A0A3M7QIV1_BRAPC</name>
<accession>A0A3M7QIV1</accession>
<reference evidence="2 3" key="1">
    <citation type="journal article" date="2018" name="Sci. Rep.">
        <title>Genomic signatures of local adaptation to the degree of environmental predictability in rotifers.</title>
        <authorList>
            <person name="Franch-Gras L."/>
            <person name="Hahn C."/>
            <person name="Garcia-Roger E.M."/>
            <person name="Carmona M.J."/>
            <person name="Serra M."/>
            <person name="Gomez A."/>
        </authorList>
    </citation>
    <scope>NUCLEOTIDE SEQUENCE [LARGE SCALE GENOMIC DNA]</scope>
    <source>
        <strain evidence="2">HYR1</strain>
    </source>
</reference>
<gene>
    <name evidence="2" type="ORF">BpHYR1_027708</name>
</gene>
<keyword evidence="1" id="KW-1133">Transmembrane helix</keyword>
<dbReference type="Proteomes" id="UP000276133">
    <property type="component" value="Unassembled WGS sequence"/>
</dbReference>
<evidence type="ECO:0000313" key="3">
    <source>
        <dbReference type="Proteomes" id="UP000276133"/>
    </source>
</evidence>
<organism evidence="2 3">
    <name type="scientific">Brachionus plicatilis</name>
    <name type="common">Marine rotifer</name>
    <name type="synonym">Brachionus muelleri</name>
    <dbReference type="NCBI Taxonomy" id="10195"/>
    <lineage>
        <taxon>Eukaryota</taxon>
        <taxon>Metazoa</taxon>
        <taxon>Spiralia</taxon>
        <taxon>Gnathifera</taxon>
        <taxon>Rotifera</taxon>
        <taxon>Eurotatoria</taxon>
        <taxon>Monogononta</taxon>
        <taxon>Pseudotrocha</taxon>
        <taxon>Ploima</taxon>
        <taxon>Brachionidae</taxon>
        <taxon>Brachionus</taxon>
    </lineage>
</organism>
<dbReference type="EMBL" id="REGN01006050">
    <property type="protein sequence ID" value="RNA11074.1"/>
    <property type="molecule type" value="Genomic_DNA"/>
</dbReference>
<dbReference type="AlphaFoldDB" id="A0A3M7QIV1"/>
<keyword evidence="3" id="KW-1185">Reference proteome</keyword>
<keyword evidence="1" id="KW-0472">Membrane</keyword>
<evidence type="ECO:0000313" key="2">
    <source>
        <dbReference type="EMBL" id="RNA11074.1"/>
    </source>
</evidence>
<feature type="transmembrane region" description="Helical" evidence="1">
    <location>
        <begin position="21"/>
        <end position="40"/>
    </location>
</feature>
<sequence>MPISADVPTGCPVNISSISPLFGPVLLVFLMTVEELSFLLKYVSRNLMNKNNINDSIRYFIIIIKLT</sequence>
<protein>
    <submittedName>
        <fullName evidence="2">Uncharacterized protein</fullName>
    </submittedName>
</protein>
<evidence type="ECO:0000256" key="1">
    <source>
        <dbReference type="SAM" id="Phobius"/>
    </source>
</evidence>